<feature type="region of interest" description="Disordered" evidence="1">
    <location>
        <begin position="1"/>
        <end position="25"/>
    </location>
</feature>
<gene>
    <name evidence="2" type="ORF">H103_05179</name>
</gene>
<reference evidence="2" key="1">
    <citation type="submission" date="2014-02" db="EMBL/GenBank/DDBJ databases">
        <title>The Genome Sequence of Trichophyton rubrum (morphotype fischeri) CBS 288.86.</title>
        <authorList>
            <consortium name="The Broad Institute Genomics Platform"/>
            <person name="Cuomo C.A."/>
            <person name="White T.C."/>
            <person name="Graser Y."/>
            <person name="Martinez-Rossi N."/>
            <person name="Heitman J."/>
            <person name="Young S.K."/>
            <person name="Zeng Q."/>
            <person name="Gargeya S."/>
            <person name="Abouelleil A."/>
            <person name="Alvarado L."/>
            <person name="Chapman S.B."/>
            <person name="Gainer-Dewar J."/>
            <person name="Goldberg J."/>
            <person name="Griggs A."/>
            <person name="Gujja S."/>
            <person name="Hansen M."/>
            <person name="Howarth C."/>
            <person name="Imamovic A."/>
            <person name="Larimer J."/>
            <person name="Martinez D."/>
            <person name="Murphy C."/>
            <person name="Pearson M.D."/>
            <person name="Persinoti G."/>
            <person name="Poon T."/>
            <person name="Priest M."/>
            <person name="Roberts A.D."/>
            <person name="Saif S."/>
            <person name="Shea T.D."/>
            <person name="Sykes S.N."/>
            <person name="Wortman J."/>
            <person name="Nusbaum C."/>
            <person name="Birren B."/>
        </authorList>
    </citation>
    <scope>NUCLEOTIDE SEQUENCE [LARGE SCALE GENOMIC DNA]</scope>
    <source>
        <strain evidence="2">CBS 288.86</strain>
    </source>
</reference>
<name>A0A022W103_TRIRU</name>
<dbReference type="InterPro" id="IPR011333">
    <property type="entry name" value="SKP1/BTB/POZ_sf"/>
</dbReference>
<dbReference type="AlphaFoldDB" id="A0A022W103"/>
<proteinExistence type="predicted"/>
<dbReference type="Gene3D" id="3.30.710.10">
    <property type="entry name" value="Potassium Channel Kv1.1, Chain A"/>
    <property type="match status" value="1"/>
</dbReference>
<dbReference type="SUPFAM" id="SSF54695">
    <property type="entry name" value="POZ domain"/>
    <property type="match status" value="1"/>
</dbReference>
<accession>A0A022W103</accession>
<dbReference type="OrthoDB" id="5326346at2759"/>
<evidence type="ECO:0000313" key="2">
    <source>
        <dbReference type="EMBL" id="EZF51688.1"/>
    </source>
</evidence>
<dbReference type="EMBL" id="KK207865">
    <property type="protein sequence ID" value="EZF51688.1"/>
    <property type="molecule type" value="Genomic_DNA"/>
</dbReference>
<sequence length="348" mass="39619">MPSLRTPSPLRLVTKPMSSGREQHQLDPNGEITLLMTRFVQYVDDSSDCQAPKDSCGTKASSHREEGISIRVSSRHLILASSVFRAMLEHRFGESQTLRTLGSVEIPLPDDDPDAFLIILNIIHGHLRQVPLQVDFQTLTQLAILVDKYELHERIEVFAGFWFNNLISTIPNCYTDDIPSWTCVCWVFNKPEEFKRVTRLILRHGRGTLTFNELPVPSFVADAINSRREEAIRRIISSLIGHLDDYLENEHCSFECDALMVGALTKRLRAFNILPHRPKSPYTGLSLQDFIHRFRHGIYFPAAQRTSTFFYSHSKCAIPSIDRMLAECEQLSDGLDMADYKSALTLAL</sequence>
<protein>
    <submittedName>
        <fullName evidence="2">Uncharacterized protein</fullName>
    </submittedName>
</protein>
<evidence type="ECO:0000256" key="1">
    <source>
        <dbReference type="SAM" id="MobiDB-lite"/>
    </source>
</evidence>
<dbReference type="CDD" id="cd18186">
    <property type="entry name" value="BTB_POZ_ZBTB_KLHL-like"/>
    <property type="match status" value="1"/>
</dbReference>
<organism evidence="2">
    <name type="scientific">Trichophyton rubrum CBS 288.86</name>
    <dbReference type="NCBI Taxonomy" id="1215330"/>
    <lineage>
        <taxon>Eukaryota</taxon>
        <taxon>Fungi</taxon>
        <taxon>Dikarya</taxon>
        <taxon>Ascomycota</taxon>
        <taxon>Pezizomycotina</taxon>
        <taxon>Eurotiomycetes</taxon>
        <taxon>Eurotiomycetidae</taxon>
        <taxon>Onygenales</taxon>
        <taxon>Arthrodermataceae</taxon>
        <taxon>Trichophyton</taxon>
    </lineage>
</organism>
<dbReference type="Proteomes" id="UP000023758">
    <property type="component" value="Unassembled WGS sequence"/>
</dbReference>
<dbReference type="HOGENOM" id="CLU_031555_2_1_1"/>